<reference evidence="4" key="2">
    <citation type="submission" date="2012-11" db="EMBL/GenBank/DDBJ databases">
        <authorList>
            <person name="Kuo A."/>
            <person name="Curtis B.A."/>
            <person name="Tanifuji G."/>
            <person name="Burki F."/>
            <person name="Gruber A."/>
            <person name="Irimia M."/>
            <person name="Maruyama S."/>
            <person name="Arias M.C."/>
            <person name="Ball S.G."/>
            <person name="Gile G.H."/>
            <person name="Hirakawa Y."/>
            <person name="Hopkins J.F."/>
            <person name="Rensing S.A."/>
            <person name="Schmutz J."/>
            <person name="Symeonidi A."/>
            <person name="Elias M."/>
            <person name="Eveleigh R.J."/>
            <person name="Herman E.K."/>
            <person name="Klute M.J."/>
            <person name="Nakayama T."/>
            <person name="Obornik M."/>
            <person name="Reyes-Prieto A."/>
            <person name="Armbrust E.V."/>
            <person name="Aves S.J."/>
            <person name="Beiko R.G."/>
            <person name="Coutinho P."/>
            <person name="Dacks J.B."/>
            <person name="Durnford D.G."/>
            <person name="Fast N.M."/>
            <person name="Green B.R."/>
            <person name="Grisdale C."/>
            <person name="Hempe F."/>
            <person name="Henrissat B."/>
            <person name="Hoppner M.P."/>
            <person name="Ishida K.-I."/>
            <person name="Kim E."/>
            <person name="Koreny L."/>
            <person name="Kroth P.G."/>
            <person name="Liu Y."/>
            <person name="Malik S.-B."/>
            <person name="Maier U.G."/>
            <person name="McRose D."/>
            <person name="Mock T."/>
            <person name="Neilson J.A."/>
            <person name="Onodera N.T."/>
            <person name="Poole A.M."/>
            <person name="Pritham E.J."/>
            <person name="Richards T.A."/>
            <person name="Rocap G."/>
            <person name="Roy S.W."/>
            <person name="Sarai C."/>
            <person name="Schaack S."/>
            <person name="Shirato S."/>
            <person name="Slamovits C.H."/>
            <person name="Spencer D.F."/>
            <person name="Suzuki S."/>
            <person name="Worden A.Z."/>
            <person name="Zauner S."/>
            <person name="Barry K."/>
            <person name="Bell C."/>
            <person name="Bharti A.K."/>
            <person name="Crow J.A."/>
            <person name="Grimwood J."/>
            <person name="Kramer R."/>
            <person name="Lindquist E."/>
            <person name="Lucas S."/>
            <person name="Salamov A."/>
            <person name="McFadden G.I."/>
            <person name="Lane C.E."/>
            <person name="Keeling P.J."/>
            <person name="Gray M.W."/>
            <person name="Grigoriev I.V."/>
            <person name="Archibald J.M."/>
        </authorList>
    </citation>
    <scope>NUCLEOTIDE SEQUENCE</scope>
    <source>
        <strain evidence="4">CCMP2712</strain>
    </source>
</reference>
<keyword evidence="4" id="KW-1185">Reference proteome</keyword>
<dbReference type="KEGG" id="gtt:GUITHDRAFT_115199"/>
<feature type="compositionally biased region" description="Basic and acidic residues" evidence="1">
    <location>
        <begin position="303"/>
        <end position="314"/>
    </location>
</feature>
<reference evidence="3" key="3">
    <citation type="submission" date="2015-06" db="UniProtKB">
        <authorList>
            <consortium name="EnsemblProtists"/>
        </authorList>
    </citation>
    <scope>IDENTIFICATION</scope>
</reference>
<dbReference type="Proteomes" id="UP000011087">
    <property type="component" value="Unassembled WGS sequence"/>
</dbReference>
<dbReference type="HOGENOM" id="CLU_870030_0_0_1"/>
<feature type="region of interest" description="Disordered" evidence="1">
    <location>
        <begin position="195"/>
        <end position="216"/>
    </location>
</feature>
<feature type="compositionally biased region" description="Basic and acidic residues" evidence="1">
    <location>
        <begin position="195"/>
        <end position="210"/>
    </location>
</feature>
<gene>
    <name evidence="2" type="ORF">GUITHDRAFT_115199</name>
</gene>
<dbReference type="GeneID" id="17295400"/>
<accession>L1IRC0</accession>
<feature type="region of interest" description="Disordered" evidence="1">
    <location>
        <begin position="287"/>
        <end position="320"/>
    </location>
</feature>
<dbReference type="AlphaFoldDB" id="L1IRC0"/>
<feature type="compositionally biased region" description="Polar residues" evidence="1">
    <location>
        <begin position="287"/>
        <end position="297"/>
    </location>
</feature>
<protein>
    <submittedName>
        <fullName evidence="2 3">Uncharacterized protein</fullName>
    </submittedName>
</protein>
<sequence>MALDEISAAAKHALHEFNHTRSASMNNVIGGMETIGDLVVDVCDDHVYLSAESLEELESSGRQKFSEVAQLPSHLFGIRDVSFFKHRAMDSSLDDRNNISKQISALISELEEQKKANRRLLDSFELLKSSAINRLFENEEKDGAAEAIIKSQESRIAELKSELERCRLEVQAGRIRIQTLEDLVVEAQAEIKRKEEVKGDKKSPRAHEHLFPGPGHSLSFQFPRATSLSRLEQDGWALANTAASPPTSTPLMSAEDRWALERARLLDELADTKLALAKLTEDCNLSAQMTPKGSSEKYNGASESHHNDQHHAEVSHLSLS</sequence>
<reference evidence="2 4" key="1">
    <citation type="journal article" date="2012" name="Nature">
        <title>Algal genomes reveal evolutionary mosaicism and the fate of nucleomorphs.</title>
        <authorList>
            <consortium name="DOE Joint Genome Institute"/>
            <person name="Curtis B.A."/>
            <person name="Tanifuji G."/>
            <person name="Burki F."/>
            <person name="Gruber A."/>
            <person name="Irimia M."/>
            <person name="Maruyama S."/>
            <person name="Arias M.C."/>
            <person name="Ball S.G."/>
            <person name="Gile G.H."/>
            <person name="Hirakawa Y."/>
            <person name="Hopkins J.F."/>
            <person name="Kuo A."/>
            <person name="Rensing S.A."/>
            <person name="Schmutz J."/>
            <person name="Symeonidi A."/>
            <person name="Elias M."/>
            <person name="Eveleigh R.J."/>
            <person name="Herman E.K."/>
            <person name="Klute M.J."/>
            <person name="Nakayama T."/>
            <person name="Obornik M."/>
            <person name="Reyes-Prieto A."/>
            <person name="Armbrust E.V."/>
            <person name="Aves S.J."/>
            <person name="Beiko R.G."/>
            <person name="Coutinho P."/>
            <person name="Dacks J.B."/>
            <person name="Durnford D.G."/>
            <person name="Fast N.M."/>
            <person name="Green B.R."/>
            <person name="Grisdale C.J."/>
            <person name="Hempel F."/>
            <person name="Henrissat B."/>
            <person name="Hoppner M.P."/>
            <person name="Ishida K."/>
            <person name="Kim E."/>
            <person name="Koreny L."/>
            <person name="Kroth P.G."/>
            <person name="Liu Y."/>
            <person name="Malik S.B."/>
            <person name="Maier U.G."/>
            <person name="McRose D."/>
            <person name="Mock T."/>
            <person name="Neilson J.A."/>
            <person name="Onodera N.T."/>
            <person name="Poole A.M."/>
            <person name="Pritham E.J."/>
            <person name="Richards T.A."/>
            <person name="Rocap G."/>
            <person name="Roy S.W."/>
            <person name="Sarai C."/>
            <person name="Schaack S."/>
            <person name="Shirato S."/>
            <person name="Slamovits C.H."/>
            <person name="Spencer D.F."/>
            <person name="Suzuki S."/>
            <person name="Worden A.Z."/>
            <person name="Zauner S."/>
            <person name="Barry K."/>
            <person name="Bell C."/>
            <person name="Bharti A.K."/>
            <person name="Crow J.A."/>
            <person name="Grimwood J."/>
            <person name="Kramer R."/>
            <person name="Lindquist E."/>
            <person name="Lucas S."/>
            <person name="Salamov A."/>
            <person name="McFadden G.I."/>
            <person name="Lane C.E."/>
            <person name="Keeling P.J."/>
            <person name="Gray M.W."/>
            <person name="Grigoriev I.V."/>
            <person name="Archibald J.M."/>
        </authorList>
    </citation>
    <scope>NUCLEOTIDE SEQUENCE</scope>
    <source>
        <strain evidence="2 4">CCMP2712</strain>
    </source>
</reference>
<proteinExistence type="predicted"/>
<organism evidence="2">
    <name type="scientific">Guillardia theta (strain CCMP2712)</name>
    <name type="common">Cryptophyte</name>
    <dbReference type="NCBI Taxonomy" id="905079"/>
    <lineage>
        <taxon>Eukaryota</taxon>
        <taxon>Cryptophyceae</taxon>
        <taxon>Pyrenomonadales</taxon>
        <taxon>Geminigeraceae</taxon>
        <taxon>Guillardia</taxon>
    </lineage>
</organism>
<evidence type="ECO:0000313" key="4">
    <source>
        <dbReference type="Proteomes" id="UP000011087"/>
    </source>
</evidence>
<dbReference type="RefSeq" id="XP_005825632.1">
    <property type="nucleotide sequence ID" value="XM_005825575.1"/>
</dbReference>
<evidence type="ECO:0000313" key="2">
    <source>
        <dbReference type="EMBL" id="EKX38652.1"/>
    </source>
</evidence>
<evidence type="ECO:0000313" key="3">
    <source>
        <dbReference type="EnsemblProtists" id="EKX38652"/>
    </source>
</evidence>
<evidence type="ECO:0000256" key="1">
    <source>
        <dbReference type="SAM" id="MobiDB-lite"/>
    </source>
</evidence>
<dbReference type="PaxDb" id="55529-EKX38652"/>
<name>L1IRC0_GUITC</name>
<dbReference type="EnsemblProtists" id="EKX38652">
    <property type="protein sequence ID" value="EKX38652"/>
    <property type="gene ID" value="GUITHDRAFT_115199"/>
</dbReference>
<dbReference type="EMBL" id="JH993046">
    <property type="protein sequence ID" value="EKX38652.1"/>
    <property type="molecule type" value="Genomic_DNA"/>
</dbReference>